<protein>
    <submittedName>
        <fullName evidence="1">Uncharacterized protein</fullName>
    </submittedName>
</protein>
<organism evidence="1">
    <name type="scientific">Mimiviridae sp. ChoanoV1</name>
    <dbReference type="NCBI Taxonomy" id="2596887"/>
    <lineage>
        <taxon>Viruses</taxon>
        <taxon>Varidnaviria</taxon>
        <taxon>Bamfordvirae</taxon>
        <taxon>Nucleocytoviricota</taxon>
        <taxon>Megaviricetes</taxon>
        <taxon>Imitervirales</taxon>
        <taxon>Schizomimiviridae</taxon>
    </lineage>
</organism>
<reference evidence="1" key="1">
    <citation type="submission" date="2018-11" db="EMBL/GenBank/DDBJ databases">
        <title>A distinct lineage of giant viruses engineers rhodopsin photosystems in predatory marine eukaryotes.</title>
        <authorList>
            <person name="Needham D.M."/>
            <person name="Yoshizawa S."/>
            <person name="Hosaka T."/>
            <person name="Poirier C."/>
            <person name="Choi C.-J."/>
            <person name="Hehenberger E."/>
            <person name="Irwin N.A.T."/>
            <person name="Wilken S."/>
            <person name="Yung C.-M."/>
            <person name="Bachy C."/>
            <person name="Kurihara R."/>
            <person name="Nakajima Y."/>
            <person name="Kojima K."/>
            <person name="Kimura-Someya T."/>
            <person name="Leonard G."/>
            <person name="Malmstrom R.R."/>
            <person name="Mende D."/>
            <person name="Olson D.K."/>
            <person name="Sudo Y."/>
            <person name="Sudek S."/>
            <person name="Richards T.A."/>
            <person name="DeLong E.F."/>
            <person name="Keeling P.J."/>
            <person name="Santoro A.E."/>
            <person name="Shirouzu M."/>
            <person name="Iwasaki W."/>
            <person name="Worden A.Z."/>
        </authorList>
    </citation>
    <scope>NUCLEOTIDE SEQUENCE</scope>
</reference>
<dbReference type="SUPFAM" id="SSF54001">
    <property type="entry name" value="Cysteine proteinases"/>
    <property type="match status" value="1"/>
</dbReference>
<accession>A0A5B8IID6</accession>
<gene>
    <name evidence="1" type="ORF">3_61</name>
</gene>
<proteinExistence type="predicted"/>
<dbReference type="EMBL" id="MK250087">
    <property type="protein sequence ID" value="QDY52082.1"/>
    <property type="molecule type" value="Genomic_DNA"/>
</dbReference>
<evidence type="ECO:0000313" key="1">
    <source>
        <dbReference type="EMBL" id="QDY52082.1"/>
    </source>
</evidence>
<dbReference type="InterPro" id="IPR038765">
    <property type="entry name" value="Papain-like_cys_pep_sf"/>
</dbReference>
<sequence length="300" mass="35906">MSSYNIPKKYNLPKKTRKKVIKGSLFTPKSISKTSFEGIGEDLFFAYQYLIDKYDFFYMPIGNFKKEFIMWDIVTSWKFVDNRFKLSLPKSLYEFIKDIQYIFKYKTKKFILLPLYLGYKNKEYGHFNLAIIDVYHKTFERFEPYGYSYNKKIHYQVNKKIIKIFKKAGIRITQIPINKNLPKISFQEIEEQEIKNSIASIKNTDPGGFCGAWIIFYAELVLKNKNIKRKSLTKKIIKSIKRRKTFRKFIRNYAGKLSDYRKKMLKNVSNECGLSLKAQDYENCTNEYIINYFDNKNMLE</sequence>
<name>A0A5B8IID6_9VIRU</name>